<feature type="signal peptide" evidence="1">
    <location>
        <begin position="1"/>
        <end position="21"/>
    </location>
</feature>
<evidence type="ECO:0000313" key="2">
    <source>
        <dbReference type="EMBL" id="WPA98206.1"/>
    </source>
</evidence>
<reference evidence="2 3" key="1">
    <citation type="submission" date="2023-09" db="EMBL/GenBank/DDBJ databases">
        <title>Complete-Gapless Cercospora beticola genome.</title>
        <authorList>
            <person name="Wyatt N.A."/>
            <person name="Spanner R.E."/>
            <person name="Bolton M.D."/>
        </authorList>
    </citation>
    <scope>NUCLEOTIDE SEQUENCE [LARGE SCALE GENOMIC DNA]</scope>
    <source>
        <strain evidence="2">Cb09-40</strain>
    </source>
</reference>
<dbReference type="Proteomes" id="UP001302367">
    <property type="component" value="Chromosome 2"/>
</dbReference>
<protein>
    <submittedName>
        <fullName evidence="2">Uncharacterized protein</fullName>
    </submittedName>
</protein>
<gene>
    <name evidence="2" type="ORF">RHO25_002818</name>
</gene>
<keyword evidence="3" id="KW-1185">Reference proteome</keyword>
<name>A0ABZ0NF88_CERBT</name>
<dbReference type="RefSeq" id="XP_065458375.1">
    <property type="nucleotide sequence ID" value="XM_065602303.1"/>
</dbReference>
<evidence type="ECO:0000256" key="1">
    <source>
        <dbReference type="SAM" id="SignalP"/>
    </source>
</evidence>
<organism evidence="2 3">
    <name type="scientific">Cercospora beticola</name>
    <name type="common">Sugarbeet leaf spot fungus</name>
    <dbReference type="NCBI Taxonomy" id="122368"/>
    <lineage>
        <taxon>Eukaryota</taxon>
        <taxon>Fungi</taxon>
        <taxon>Dikarya</taxon>
        <taxon>Ascomycota</taxon>
        <taxon>Pezizomycotina</taxon>
        <taxon>Dothideomycetes</taxon>
        <taxon>Dothideomycetidae</taxon>
        <taxon>Mycosphaerellales</taxon>
        <taxon>Mycosphaerellaceae</taxon>
        <taxon>Cercospora</taxon>
    </lineage>
</organism>
<proteinExistence type="predicted"/>
<evidence type="ECO:0000313" key="3">
    <source>
        <dbReference type="Proteomes" id="UP001302367"/>
    </source>
</evidence>
<dbReference type="EMBL" id="CP134185">
    <property type="protein sequence ID" value="WPA98206.1"/>
    <property type="molecule type" value="Genomic_DNA"/>
</dbReference>
<feature type="chain" id="PRO_5047077939" evidence="1">
    <location>
        <begin position="22"/>
        <end position="184"/>
    </location>
</feature>
<sequence length="184" mass="19610">MLCTNLKTLACLALGAVSALAHDTALWGYGFGIHGMPLFYSDGFAYLGHEAPANALVSTNISLVTISGGGSFTAKPVNSTLSDWTSPKLSIDNNPGALSPVSFSSGENSSLTTSGFDLWGTLLIWVSNEGAVDIKWYAEPVDAYNRTWALKWNVDNIVGNQAIPIALKTLPPSSQRRGRSRLFS</sequence>
<accession>A0ABZ0NF88</accession>
<keyword evidence="1" id="KW-0732">Signal</keyword>
<dbReference type="GeneID" id="90643896"/>